<dbReference type="PANTHER" id="PTHR43344">
    <property type="entry name" value="PHOSPHOSERINE PHOSPHATASE"/>
    <property type="match status" value="1"/>
</dbReference>
<dbReference type="RefSeq" id="WP_259101808.1">
    <property type="nucleotide sequence ID" value="NZ_CP130454.1"/>
</dbReference>
<comment type="caution">
    <text evidence="4">The sequence shown here is derived from an EMBL/GenBank/DDBJ whole genome shotgun (WGS) entry which is preliminary data.</text>
</comment>
<accession>A0ABT2ESV7</accession>
<dbReference type="InterPro" id="IPR036412">
    <property type="entry name" value="HAD-like_sf"/>
</dbReference>
<dbReference type="InterPro" id="IPR006385">
    <property type="entry name" value="HAD_hydro_SerB1"/>
</dbReference>
<keyword evidence="5" id="KW-1185">Reference proteome</keyword>
<dbReference type="EMBL" id="JANUCP010000009">
    <property type="protein sequence ID" value="MCS3921053.1"/>
    <property type="molecule type" value="Genomic_DNA"/>
</dbReference>
<keyword evidence="3" id="KW-0460">Magnesium</keyword>
<evidence type="ECO:0000256" key="2">
    <source>
        <dbReference type="ARBA" id="ARBA00022801"/>
    </source>
</evidence>
<dbReference type="Gene3D" id="3.40.50.1000">
    <property type="entry name" value="HAD superfamily/HAD-like"/>
    <property type="match status" value="1"/>
</dbReference>
<organism evidence="4 5">
    <name type="scientific">Candidatus Fervidibacter sacchari</name>
    <dbReference type="NCBI Taxonomy" id="1448929"/>
    <lineage>
        <taxon>Bacteria</taxon>
        <taxon>Candidatus Fervidibacterota</taxon>
        <taxon>Candidatus Fervidibacter</taxon>
    </lineage>
</organism>
<dbReference type="NCBIfam" id="TIGR01490">
    <property type="entry name" value="HAD-SF-IB-hyp1"/>
    <property type="match status" value="1"/>
</dbReference>
<reference evidence="4 5" key="1">
    <citation type="submission" date="2022-08" db="EMBL/GenBank/DDBJ databases">
        <title>Bacterial and archaeal communities from various locations to study Microbial Dark Matter (Phase II).</title>
        <authorList>
            <person name="Stepanauskas R."/>
        </authorList>
    </citation>
    <scope>NUCLEOTIDE SEQUENCE [LARGE SCALE GENOMIC DNA]</scope>
    <source>
        <strain evidence="4 5">PD1</strain>
    </source>
</reference>
<dbReference type="InterPro" id="IPR023214">
    <property type="entry name" value="HAD_sf"/>
</dbReference>
<dbReference type="PANTHER" id="PTHR43344:SF13">
    <property type="entry name" value="PHOSPHATASE RV3661-RELATED"/>
    <property type="match status" value="1"/>
</dbReference>
<name>A0ABT2ESV7_9BACT</name>
<dbReference type="GO" id="GO:0016787">
    <property type="term" value="F:hydrolase activity"/>
    <property type="evidence" value="ECO:0007669"/>
    <property type="project" value="UniProtKB-KW"/>
</dbReference>
<gene>
    <name evidence="4" type="ORF">M2350_003494</name>
</gene>
<dbReference type="Pfam" id="PF12710">
    <property type="entry name" value="HAD"/>
    <property type="match status" value="1"/>
</dbReference>
<dbReference type="InterPro" id="IPR050582">
    <property type="entry name" value="HAD-like_SerB"/>
</dbReference>
<dbReference type="Proteomes" id="UP001204798">
    <property type="component" value="Unassembled WGS sequence"/>
</dbReference>
<dbReference type="NCBIfam" id="TIGR01488">
    <property type="entry name" value="HAD-SF-IB"/>
    <property type="match status" value="1"/>
</dbReference>
<proteinExistence type="predicted"/>
<sequence>MVAAFFDVDGTLTETNVLMPLIWLQRETLPRHRYWLWLCKLICHLPIYLVADQIDRSIFVTLFFRQYAGIPSEKARQWFWENFENSLKPRVYNDALREIQWHCERNHQIVLVTGGADFTVAPLARWLSADLLAAKLEEVDGKFTGRLVGKPLIGVGKADAIKTYAGEKGIDLQSSYAYGDSVSDAPMLECVGNPVAVNPDRKLRRLAMERGWRIVQWR</sequence>
<dbReference type="Gene3D" id="1.20.1440.100">
    <property type="entry name" value="SG protein - dephosphorylation function"/>
    <property type="match status" value="1"/>
</dbReference>
<protein>
    <submittedName>
        <fullName evidence="4">HAD superfamily hydrolase (TIGR01490 family)</fullName>
    </submittedName>
</protein>
<evidence type="ECO:0000313" key="4">
    <source>
        <dbReference type="EMBL" id="MCS3921053.1"/>
    </source>
</evidence>
<keyword evidence="2 4" id="KW-0378">Hydrolase</keyword>
<evidence type="ECO:0000256" key="3">
    <source>
        <dbReference type="ARBA" id="ARBA00022842"/>
    </source>
</evidence>
<evidence type="ECO:0000256" key="1">
    <source>
        <dbReference type="ARBA" id="ARBA00022723"/>
    </source>
</evidence>
<keyword evidence="1" id="KW-0479">Metal-binding</keyword>
<dbReference type="SUPFAM" id="SSF56784">
    <property type="entry name" value="HAD-like"/>
    <property type="match status" value="1"/>
</dbReference>
<evidence type="ECO:0000313" key="5">
    <source>
        <dbReference type="Proteomes" id="UP001204798"/>
    </source>
</evidence>